<name>A0A6A6VGR0_9PLEO</name>
<dbReference type="GO" id="GO:0000742">
    <property type="term" value="P:karyogamy involved in conjugation with cellular fusion"/>
    <property type="evidence" value="ECO:0007669"/>
    <property type="project" value="InterPro"/>
</dbReference>
<feature type="chain" id="PRO_5025524141" description="Nuclear fusion protein KAR5" evidence="15">
    <location>
        <begin position="20"/>
        <end position="554"/>
    </location>
</feature>
<evidence type="ECO:0000256" key="14">
    <source>
        <dbReference type="SAM" id="Phobius"/>
    </source>
</evidence>
<accession>A0A6A6VGR0</accession>
<evidence type="ECO:0000256" key="5">
    <source>
        <dbReference type="ARBA" id="ARBA00022459"/>
    </source>
</evidence>
<evidence type="ECO:0000256" key="4">
    <source>
        <dbReference type="ARBA" id="ARBA00010473"/>
    </source>
</evidence>
<evidence type="ECO:0000256" key="12">
    <source>
        <dbReference type="ARBA" id="ARBA00023242"/>
    </source>
</evidence>
<dbReference type="Proteomes" id="UP000799440">
    <property type="component" value="Unassembled WGS sequence"/>
</dbReference>
<keyword evidence="10 14" id="KW-0472">Membrane</keyword>
<keyword evidence="8" id="KW-0256">Endoplasmic reticulum</keyword>
<feature type="coiled-coil region" evidence="13">
    <location>
        <begin position="289"/>
        <end position="323"/>
    </location>
</feature>
<dbReference type="AlphaFoldDB" id="A0A6A6VGR0"/>
<keyword evidence="6 14" id="KW-0812">Transmembrane</keyword>
<evidence type="ECO:0000256" key="3">
    <source>
        <dbReference type="ARBA" id="ARBA00004586"/>
    </source>
</evidence>
<dbReference type="EMBL" id="MU006565">
    <property type="protein sequence ID" value="KAF2749782.1"/>
    <property type="molecule type" value="Genomic_DNA"/>
</dbReference>
<comment type="subcellular location">
    <subcellularLocation>
        <location evidence="3">Endoplasmic reticulum membrane</location>
    </subcellularLocation>
    <subcellularLocation>
        <location evidence="2">Nucleus membrane</location>
    </subcellularLocation>
</comment>
<comment type="function">
    <text evidence="1">Required for nuclear membrane fusion during karyogamy.</text>
</comment>
<keyword evidence="13" id="KW-0175">Coiled coil</keyword>
<evidence type="ECO:0000313" key="17">
    <source>
        <dbReference type="Proteomes" id="UP000799440"/>
    </source>
</evidence>
<evidence type="ECO:0000256" key="1">
    <source>
        <dbReference type="ARBA" id="ARBA00003389"/>
    </source>
</evidence>
<feature type="transmembrane region" description="Helical" evidence="14">
    <location>
        <begin position="484"/>
        <end position="503"/>
    </location>
</feature>
<dbReference type="PANTHER" id="PTHR28012:SF1">
    <property type="entry name" value="NUCLEAR FUSION PROTEIN KAR5"/>
    <property type="match status" value="1"/>
</dbReference>
<dbReference type="GO" id="GO:0031965">
    <property type="term" value="C:nuclear membrane"/>
    <property type="evidence" value="ECO:0007669"/>
    <property type="project" value="UniProtKB-SubCell"/>
</dbReference>
<dbReference type="PANTHER" id="PTHR28012">
    <property type="entry name" value="NUCLEAR FUSION PROTEIN KAR5"/>
    <property type="match status" value="1"/>
</dbReference>
<keyword evidence="7 15" id="KW-0732">Signal</keyword>
<evidence type="ECO:0000256" key="2">
    <source>
        <dbReference type="ARBA" id="ARBA00004126"/>
    </source>
</evidence>
<feature type="signal peptide" evidence="15">
    <location>
        <begin position="1"/>
        <end position="19"/>
    </location>
</feature>
<dbReference type="GO" id="GO:0048288">
    <property type="term" value="P:nuclear membrane fusion involved in karyogamy"/>
    <property type="evidence" value="ECO:0007669"/>
    <property type="project" value="InterPro"/>
</dbReference>
<evidence type="ECO:0000256" key="6">
    <source>
        <dbReference type="ARBA" id="ARBA00022692"/>
    </source>
</evidence>
<evidence type="ECO:0000256" key="13">
    <source>
        <dbReference type="SAM" id="Coils"/>
    </source>
</evidence>
<evidence type="ECO:0000256" key="9">
    <source>
        <dbReference type="ARBA" id="ARBA00022989"/>
    </source>
</evidence>
<proteinExistence type="inferred from homology"/>
<keyword evidence="17" id="KW-1185">Reference proteome</keyword>
<evidence type="ECO:0000256" key="15">
    <source>
        <dbReference type="SAM" id="SignalP"/>
    </source>
</evidence>
<sequence length="554" mass="62093">MRSSLLSLICVALVQFSQGKQALNQWRTEIPEHAEKKDLASVLQDPPLQQHERLSEALQIIYPLQSGPRCHYQAALNLLNDCKFLENANPDAKDHSEARLDQLETVYAARLAVCELLSANVDIPPDCKVVTPSREACVKKRSGYSAWFSRQDEPKEDRLCYPETLHPKPFKRCMKALFSQNQSWMSYSNARQNAVVMCHASRDVIEKDRSLSFYKNLGEAVNFMASTLERQNEQIKSWLTEQDALVSKILSTSEQALQEAQESFSTFESLKGAFRSFAGMMARTTESYSETVEESLQRTKAIVEQHNQEIQQYQDTLAEASVQHAFAQRSELESNHKAAVDALRSYHYAALETLQMNHEAAISKVHHVAHTVDELQEKVDASTNSIGFINEGLIKVNQTVERLDAATESLPDMINMLTTVGGVFSSPQLFFAAAVCILGLWKANGPIAGYVIATGGLCYFLSLLKIPEAASNCWHHLTALLRTYPLHCAIYGFAIVVILSYLIHVRLRSAYLHTIRDEHGHKGVLPSIEAPSYPSTPHRGRGVLGTKPYSYFTD</sequence>
<dbReference type="OrthoDB" id="5311848at2759"/>
<keyword evidence="11" id="KW-0325">Glycoprotein</keyword>
<dbReference type="InterPro" id="IPR007292">
    <property type="entry name" value="Nuclear_fusion_Kar5"/>
</dbReference>
<evidence type="ECO:0000256" key="7">
    <source>
        <dbReference type="ARBA" id="ARBA00022729"/>
    </source>
</evidence>
<keyword evidence="9 14" id="KW-1133">Transmembrane helix</keyword>
<evidence type="ECO:0000256" key="8">
    <source>
        <dbReference type="ARBA" id="ARBA00022824"/>
    </source>
</evidence>
<keyword evidence="5" id="KW-0415">Karyogamy</keyword>
<evidence type="ECO:0000256" key="10">
    <source>
        <dbReference type="ARBA" id="ARBA00023136"/>
    </source>
</evidence>
<evidence type="ECO:0000256" key="11">
    <source>
        <dbReference type="ARBA" id="ARBA00023180"/>
    </source>
</evidence>
<protein>
    <recommendedName>
        <fullName evidence="18">Nuclear fusion protein KAR5</fullName>
    </recommendedName>
</protein>
<gene>
    <name evidence="16" type="ORF">M011DRAFT_484477</name>
</gene>
<evidence type="ECO:0008006" key="18">
    <source>
        <dbReference type="Google" id="ProtNLM"/>
    </source>
</evidence>
<reference evidence="16" key="1">
    <citation type="journal article" date="2020" name="Stud. Mycol.">
        <title>101 Dothideomycetes genomes: a test case for predicting lifestyles and emergence of pathogens.</title>
        <authorList>
            <person name="Haridas S."/>
            <person name="Albert R."/>
            <person name="Binder M."/>
            <person name="Bloem J."/>
            <person name="Labutti K."/>
            <person name="Salamov A."/>
            <person name="Andreopoulos B."/>
            <person name="Baker S."/>
            <person name="Barry K."/>
            <person name="Bills G."/>
            <person name="Bluhm B."/>
            <person name="Cannon C."/>
            <person name="Castanera R."/>
            <person name="Culley D."/>
            <person name="Daum C."/>
            <person name="Ezra D."/>
            <person name="Gonzalez J."/>
            <person name="Henrissat B."/>
            <person name="Kuo A."/>
            <person name="Liang C."/>
            <person name="Lipzen A."/>
            <person name="Lutzoni F."/>
            <person name="Magnuson J."/>
            <person name="Mondo S."/>
            <person name="Nolan M."/>
            <person name="Ohm R."/>
            <person name="Pangilinan J."/>
            <person name="Park H.-J."/>
            <person name="Ramirez L."/>
            <person name="Alfaro M."/>
            <person name="Sun H."/>
            <person name="Tritt A."/>
            <person name="Yoshinaga Y."/>
            <person name="Zwiers L.-H."/>
            <person name="Turgeon B."/>
            <person name="Goodwin S."/>
            <person name="Spatafora J."/>
            <person name="Crous P."/>
            <person name="Grigoriev I."/>
        </authorList>
    </citation>
    <scope>NUCLEOTIDE SEQUENCE</scope>
    <source>
        <strain evidence="16">CBS 119925</strain>
    </source>
</reference>
<comment type="similarity">
    <text evidence="4">Belongs to the KAR5 family.</text>
</comment>
<feature type="transmembrane region" description="Helical" evidence="14">
    <location>
        <begin position="416"/>
        <end position="440"/>
    </location>
</feature>
<feature type="transmembrane region" description="Helical" evidence="14">
    <location>
        <begin position="447"/>
        <end position="464"/>
    </location>
</feature>
<keyword evidence="12" id="KW-0539">Nucleus</keyword>
<evidence type="ECO:0000313" key="16">
    <source>
        <dbReference type="EMBL" id="KAF2749782.1"/>
    </source>
</evidence>
<dbReference type="GO" id="GO:0005789">
    <property type="term" value="C:endoplasmic reticulum membrane"/>
    <property type="evidence" value="ECO:0007669"/>
    <property type="project" value="UniProtKB-SubCell"/>
</dbReference>
<organism evidence="16 17">
    <name type="scientific">Sporormia fimetaria CBS 119925</name>
    <dbReference type="NCBI Taxonomy" id="1340428"/>
    <lineage>
        <taxon>Eukaryota</taxon>
        <taxon>Fungi</taxon>
        <taxon>Dikarya</taxon>
        <taxon>Ascomycota</taxon>
        <taxon>Pezizomycotina</taxon>
        <taxon>Dothideomycetes</taxon>
        <taxon>Pleosporomycetidae</taxon>
        <taxon>Pleosporales</taxon>
        <taxon>Sporormiaceae</taxon>
        <taxon>Sporormia</taxon>
    </lineage>
</organism>